<accession>A0A3D2X9W6</accession>
<comment type="caution">
    <text evidence="2">The sequence shown here is derived from an EMBL/GenBank/DDBJ whole genome shotgun (WGS) entry which is preliminary data.</text>
</comment>
<keyword evidence="1" id="KW-1133">Transmembrane helix</keyword>
<keyword evidence="1" id="KW-0472">Membrane</keyword>
<name>A0A3D2X9W6_9FIRM</name>
<evidence type="ECO:0000256" key="1">
    <source>
        <dbReference type="SAM" id="Phobius"/>
    </source>
</evidence>
<dbReference type="AlphaFoldDB" id="A0A3D2X9W6"/>
<evidence type="ECO:0008006" key="4">
    <source>
        <dbReference type="Google" id="ProtNLM"/>
    </source>
</evidence>
<keyword evidence="1" id="KW-0812">Transmembrane</keyword>
<dbReference type="Proteomes" id="UP000262969">
    <property type="component" value="Unassembled WGS sequence"/>
</dbReference>
<feature type="non-terminal residue" evidence="2">
    <location>
        <position position="127"/>
    </location>
</feature>
<evidence type="ECO:0000313" key="3">
    <source>
        <dbReference type="Proteomes" id="UP000262969"/>
    </source>
</evidence>
<feature type="transmembrane region" description="Helical" evidence="1">
    <location>
        <begin position="12"/>
        <end position="29"/>
    </location>
</feature>
<gene>
    <name evidence="2" type="ORF">DHW61_15240</name>
</gene>
<organism evidence="2 3">
    <name type="scientific">Lachnoclostridium phytofermentans</name>
    <dbReference type="NCBI Taxonomy" id="66219"/>
    <lineage>
        <taxon>Bacteria</taxon>
        <taxon>Bacillati</taxon>
        <taxon>Bacillota</taxon>
        <taxon>Clostridia</taxon>
        <taxon>Lachnospirales</taxon>
        <taxon>Lachnospiraceae</taxon>
    </lineage>
</organism>
<dbReference type="Gene3D" id="2.30.30.40">
    <property type="entry name" value="SH3 Domains"/>
    <property type="match status" value="1"/>
</dbReference>
<dbReference type="EMBL" id="DPVV01000503">
    <property type="protein sequence ID" value="HCL03734.1"/>
    <property type="molecule type" value="Genomic_DNA"/>
</dbReference>
<sequence>METRISKNGKRILRGVMFGACFAMTVALFETSVTYGSELKINALVSTTQAKDEDQIYYIGKVTGGANVRVGAGADKDQLVVANQSVKLKKGTEVTILSEVMVGNKPWYEIKFKVGKKEVVGYATSTY</sequence>
<protein>
    <recommendedName>
        <fullName evidence="4">SH3b domain-containing protein</fullName>
    </recommendedName>
</protein>
<proteinExistence type="predicted"/>
<evidence type="ECO:0000313" key="2">
    <source>
        <dbReference type="EMBL" id="HCL03734.1"/>
    </source>
</evidence>
<reference evidence="2 3" key="1">
    <citation type="journal article" date="2018" name="Nat. Biotechnol.">
        <title>A standardized bacterial taxonomy based on genome phylogeny substantially revises the tree of life.</title>
        <authorList>
            <person name="Parks D.H."/>
            <person name="Chuvochina M."/>
            <person name="Waite D.W."/>
            <person name="Rinke C."/>
            <person name="Skarshewski A."/>
            <person name="Chaumeil P.A."/>
            <person name="Hugenholtz P."/>
        </authorList>
    </citation>
    <scope>NUCLEOTIDE SEQUENCE [LARGE SCALE GENOMIC DNA]</scope>
    <source>
        <strain evidence="2">UBA11728</strain>
    </source>
</reference>